<protein>
    <submittedName>
        <fullName evidence="1">Uncharacterized protein</fullName>
    </submittedName>
</protein>
<accession>A0ABQ4E1I1</accession>
<reference evidence="1 2" key="1">
    <citation type="submission" date="2021-01" db="EMBL/GenBank/DDBJ databases">
        <title>Whole genome shotgun sequence of Plantactinospora endophytica NBRC 110450.</title>
        <authorList>
            <person name="Komaki H."/>
            <person name="Tamura T."/>
        </authorList>
    </citation>
    <scope>NUCLEOTIDE SEQUENCE [LARGE SCALE GENOMIC DNA]</scope>
    <source>
        <strain evidence="1 2">NBRC 110450</strain>
    </source>
</reference>
<keyword evidence="2" id="KW-1185">Reference proteome</keyword>
<dbReference type="Proteomes" id="UP000646749">
    <property type="component" value="Unassembled WGS sequence"/>
</dbReference>
<sequence length="80" mass="8748">MGSNSGQTLTVTAREVVDRKFDPSSYPYRHLAVVQVAKIGTPDSQIPLVMGAVETLGQIGWELAAFTMANRTVVAVMRRR</sequence>
<dbReference type="RefSeq" id="WP_203867060.1">
    <property type="nucleotide sequence ID" value="NZ_BONW01000016.1"/>
</dbReference>
<evidence type="ECO:0000313" key="1">
    <source>
        <dbReference type="EMBL" id="GIG88548.1"/>
    </source>
</evidence>
<dbReference type="EMBL" id="BONW01000016">
    <property type="protein sequence ID" value="GIG88548.1"/>
    <property type="molecule type" value="Genomic_DNA"/>
</dbReference>
<gene>
    <name evidence="1" type="ORF">Pen02_34840</name>
</gene>
<evidence type="ECO:0000313" key="2">
    <source>
        <dbReference type="Proteomes" id="UP000646749"/>
    </source>
</evidence>
<comment type="caution">
    <text evidence="1">The sequence shown here is derived from an EMBL/GenBank/DDBJ whole genome shotgun (WGS) entry which is preliminary data.</text>
</comment>
<organism evidence="1 2">
    <name type="scientific">Plantactinospora endophytica</name>
    <dbReference type="NCBI Taxonomy" id="673535"/>
    <lineage>
        <taxon>Bacteria</taxon>
        <taxon>Bacillati</taxon>
        <taxon>Actinomycetota</taxon>
        <taxon>Actinomycetes</taxon>
        <taxon>Micromonosporales</taxon>
        <taxon>Micromonosporaceae</taxon>
        <taxon>Plantactinospora</taxon>
    </lineage>
</organism>
<proteinExistence type="predicted"/>
<name>A0ABQ4E1I1_9ACTN</name>